<comment type="subcellular location">
    <subcellularLocation>
        <location evidence="1">Lysosome membrane</location>
        <topology evidence="1">Multi-pass membrane protein</topology>
    </subcellularLocation>
</comment>
<dbReference type="PROSITE" id="PS50893">
    <property type="entry name" value="ABC_TRANSPORTER_2"/>
    <property type="match status" value="1"/>
</dbReference>
<sequence length="846" mass="93650">MEVTHVTEILLRSDPLLLLSSESANKRCPLPSMAGKGKTVTVVMLLTLADLAANTVFYMNGVDIYKFMYGVNFFNIFTSMFDTWVLGVLRVCVMFGAVLSVPCNARDAVPRIKLTQSWVSIYPAAVFAYTSTVTKLLLYSEKEDNILHKQWFWAQFGGSLVGCVMFYLNWSLLTKIKTQAHLSVNKEEGTEEEIKSLVGDEPKDKKTKRKKEKDEDGKSAVLKLMSYSKPDILYLLTATAFLFGAAVSDIFEPFYTGQVIDGIAIEKSQEKFTRAIVIMTLLSIASSVCAGLRGGLFSVCMSRLNIRLRNLLFKSVTQQEIGFFDSVKTGDITSRLTSDTSTMSDMLSLNLNVFLRSFVRGAGTLVFMFKLSWQLTIFTLVIVPVVAGVSKVYGKYFKKLSKAVQDSLAKANEVAEEVIASLRTVRSFAHESGECSRYRQMLKSTYKLYVKQAIAYGGYSMTTRTLELTMTVLTLYYGGHLVITDRLTGGNLVSFILYQAELGDAIEAMGTVYTGLMQAVGASEKVFEYIDRKPEIQNHGLLAPDKLEGHIEFKDVSFAYPARKDIPVLKDVSFKVSPGEVVALVGPSGSGKSTCVNLLEHFYETMSGQVLLDGNSIKAYDHKFLHRMIALVGQEPVLFARSIKDNISYALDNCSLEEVQHVARQANAHQFITELPEGYETEAGEKGMQLSGGQKQRVAIARALIRRPAVLLLDEATSALDSESEHLVQQAINNLHGHTVIVVAHRLSTVEKADRIIVIDKGRVVEQGRHKELMQRDGLYAKLVQRQLLGLDNKEDDSKAENDEIDKTANSQAYGSIKGSRARLKSSLSGSDSDSDSSGSDLEIKV</sequence>
<dbReference type="PROSITE" id="PS50929">
    <property type="entry name" value="ABC_TM1F"/>
    <property type="match status" value="1"/>
</dbReference>
<evidence type="ECO:0000256" key="15">
    <source>
        <dbReference type="ARBA" id="ARBA00062472"/>
    </source>
</evidence>
<evidence type="ECO:0000256" key="7">
    <source>
        <dbReference type="ARBA" id="ARBA00022856"/>
    </source>
</evidence>
<reference evidence="25" key="1">
    <citation type="submission" date="2022-01" db="EMBL/GenBank/DDBJ databases">
        <authorList>
            <person name="Braso-Vives M."/>
        </authorList>
    </citation>
    <scope>NUCLEOTIDE SEQUENCE</scope>
</reference>
<dbReference type="InterPro" id="IPR011527">
    <property type="entry name" value="ABC1_TM_dom"/>
</dbReference>
<dbReference type="FunFam" id="3.40.50.300:FF:000140">
    <property type="entry name" value="Lipid A export ATP-binding/permease protein MsbA"/>
    <property type="match status" value="1"/>
</dbReference>
<dbReference type="InterPro" id="IPR030254">
    <property type="entry name" value="ABCB9_6-TMD"/>
</dbReference>
<dbReference type="GO" id="GO:0015421">
    <property type="term" value="F:ABC-type oligopeptide transporter activity"/>
    <property type="evidence" value="ECO:0007669"/>
    <property type="project" value="UniProtKB-EC"/>
</dbReference>
<evidence type="ECO:0000256" key="11">
    <source>
        <dbReference type="ARBA" id="ARBA00023136"/>
    </source>
</evidence>
<dbReference type="GO" id="GO:0015440">
    <property type="term" value="F:ABC-type peptide transporter activity"/>
    <property type="evidence" value="ECO:0007669"/>
    <property type="project" value="InterPro"/>
</dbReference>
<keyword evidence="6" id="KW-0067">ATP-binding</keyword>
<dbReference type="Pfam" id="PF00005">
    <property type="entry name" value="ABC_tran"/>
    <property type="match status" value="1"/>
</dbReference>
<evidence type="ECO:0000256" key="14">
    <source>
        <dbReference type="ARBA" id="ARBA00055204"/>
    </source>
</evidence>
<feature type="transmembrane region" description="Helical" evidence="22">
    <location>
        <begin position="117"/>
        <end position="139"/>
    </location>
</feature>
<dbReference type="OrthoDB" id="6500128at2759"/>
<keyword evidence="10 22" id="KW-1133">Transmembrane helix</keyword>
<dbReference type="InterPro" id="IPR027417">
    <property type="entry name" value="P-loop_NTPase"/>
</dbReference>
<evidence type="ECO:0000256" key="22">
    <source>
        <dbReference type="SAM" id="Phobius"/>
    </source>
</evidence>
<evidence type="ECO:0000313" key="26">
    <source>
        <dbReference type="Proteomes" id="UP000838412"/>
    </source>
</evidence>
<dbReference type="EMBL" id="OV696686">
    <property type="protein sequence ID" value="CAH1233034.1"/>
    <property type="molecule type" value="Genomic_DNA"/>
</dbReference>
<keyword evidence="8" id="KW-0653">Protein transport</keyword>
<accession>A0A8J9YQ61</accession>
<dbReference type="Gene3D" id="3.40.50.300">
    <property type="entry name" value="P-loop containing nucleotide triphosphate hydrolases"/>
    <property type="match status" value="1"/>
</dbReference>
<comment type="similarity">
    <text evidence="2">Belongs to the ABC transporter superfamily. ABCB family. MHC peptide exporter (TC 3.A.1.209) subfamily.</text>
</comment>
<dbReference type="Pfam" id="PF00664">
    <property type="entry name" value="ABC_membrane"/>
    <property type="match status" value="1"/>
</dbReference>
<evidence type="ECO:0000259" key="23">
    <source>
        <dbReference type="PROSITE" id="PS50893"/>
    </source>
</evidence>
<dbReference type="CDD" id="cd18784">
    <property type="entry name" value="ABC_6TM_ABCB9_like"/>
    <property type="match status" value="1"/>
</dbReference>
<keyword evidence="3" id="KW-0813">Transport</keyword>
<dbReference type="Proteomes" id="UP000838412">
    <property type="component" value="Chromosome 1"/>
</dbReference>
<evidence type="ECO:0000256" key="2">
    <source>
        <dbReference type="ARBA" id="ARBA00006493"/>
    </source>
</evidence>
<dbReference type="EC" id="7.4.2.6" evidence="16"/>
<dbReference type="FunFam" id="1.20.1560.10:FF:000031">
    <property type="entry name" value="ATP-binding cassette sub-family B member 9"/>
    <property type="match status" value="1"/>
</dbReference>
<dbReference type="SUPFAM" id="SSF90123">
    <property type="entry name" value="ABC transporter transmembrane region"/>
    <property type="match status" value="1"/>
</dbReference>
<dbReference type="InterPro" id="IPR036640">
    <property type="entry name" value="ABC1_TM_sf"/>
</dbReference>
<dbReference type="InterPro" id="IPR003439">
    <property type="entry name" value="ABC_transporter-like_ATP-bd"/>
</dbReference>
<evidence type="ECO:0000256" key="4">
    <source>
        <dbReference type="ARBA" id="ARBA00022692"/>
    </source>
</evidence>
<feature type="transmembrane region" description="Helical" evidence="22">
    <location>
        <begin position="40"/>
        <end position="59"/>
    </location>
</feature>
<dbReference type="SMART" id="SM00382">
    <property type="entry name" value="AAA"/>
    <property type="match status" value="1"/>
</dbReference>
<dbReference type="AlphaFoldDB" id="A0A8J9YQ61"/>
<organism evidence="25 26">
    <name type="scientific">Branchiostoma lanceolatum</name>
    <name type="common">Common lancelet</name>
    <name type="synonym">Amphioxus lanceolatum</name>
    <dbReference type="NCBI Taxonomy" id="7740"/>
    <lineage>
        <taxon>Eukaryota</taxon>
        <taxon>Metazoa</taxon>
        <taxon>Chordata</taxon>
        <taxon>Cephalochordata</taxon>
        <taxon>Leptocardii</taxon>
        <taxon>Amphioxiformes</taxon>
        <taxon>Branchiostomatidae</taxon>
        <taxon>Branchiostoma</taxon>
    </lineage>
</organism>
<keyword evidence="7" id="KW-0571">Peptide transport</keyword>
<dbReference type="InterPro" id="IPR039421">
    <property type="entry name" value="Type_1_exporter"/>
</dbReference>
<evidence type="ECO:0000256" key="9">
    <source>
        <dbReference type="ARBA" id="ARBA00022967"/>
    </source>
</evidence>
<keyword evidence="11 22" id="KW-0472">Membrane</keyword>
<evidence type="ECO:0000256" key="17">
    <source>
        <dbReference type="ARBA" id="ARBA00068474"/>
    </source>
</evidence>
<name>A0A8J9YQ61_BRALA</name>
<dbReference type="InterPro" id="IPR003593">
    <property type="entry name" value="AAA+_ATPase"/>
</dbReference>
<comment type="catalytic activity">
    <reaction evidence="13">
        <text>a [oligopeptide](in) + ATP + H2O = a [oligopeptide](out) + ADP + phosphate + H(+)</text>
        <dbReference type="Rhea" id="RHEA:14429"/>
        <dbReference type="Rhea" id="RHEA-COMP:10531"/>
        <dbReference type="ChEBI" id="CHEBI:15377"/>
        <dbReference type="ChEBI" id="CHEBI:15378"/>
        <dbReference type="ChEBI" id="CHEBI:30616"/>
        <dbReference type="ChEBI" id="CHEBI:43474"/>
        <dbReference type="ChEBI" id="CHEBI:83228"/>
        <dbReference type="ChEBI" id="CHEBI:456216"/>
        <dbReference type="EC" id="7.4.2.6"/>
    </reaction>
    <physiologicalReaction direction="left-to-right" evidence="13">
        <dbReference type="Rhea" id="RHEA:14430"/>
    </physiologicalReaction>
</comment>
<evidence type="ECO:0000256" key="10">
    <source>
        <dbReference type="ARBA" id="ARBA00022989"/>
    </source>
</evidence>
<evidence type="ECO:0000256" key="12">
    <source>
        <dbReference type="ARBA" id="ARBA00023228"/>
    </source>
</evidence>
<evidence type="ECO:0000256" key="20">
    <source>
        <dbReference type="ARBA" id="ARBA00084061"/>
    </source>
</evidence>
<keyword evidence="9" id="KW-1278">Translocase</keyword>
<feature type="transmembrane region" description="Helical" evidence="22">
    <location>
        <begin position="232"/>
        <end position="255"/>
    </location>
</feature>
<feature type="transmembrane region" description="Helical" evidence="22">
    <location>
        <begin position="84"/>
        <end position="105"/>
    </location>
</feature>
<dbReference type="GO" id="GO:0015031">
    <property type="term" value="P:protein transport"/>
    <property type="evidence" value="ECO:0007669"/>
    <property type="project" value="UniProtKB-KW"/>
</dbReference>
<feature type="transmembrane region" description="Helical" evidence="22">
    <location>
        <begin position="151"/>
        <end position="170"/>
    </location>
</feature>
<proteinExistence type="inferred from homology"/>
<feature type="domain" description="ABC transmembrane type-1" evidence="24">
    <location>
        <begin position="236"/>
        <end position="518"/>
    </location>
</feature>
<evidence type="ECO:0000256" key="21">
    <source>
        <dbReference type="SAM" id="MobiDB-lite"/>
    </source>
</evidence>
<gene>
    <name evidence="25" type="primary">ABCB9</name>
    <name evidence="25" type="ORF">BLAG_LOCUS1914</name>
</gene>
<dbReference type="PROSITE" id="PS00211">
    <property type="entry name" value="ABC_TRANSPORTER_1"/>
    <property type="match status" value="1"/>
</dbReference>
<keyword evidence="26" id="KW-1185">Reference proteome</keyword>
<dbReference type="SUPFAM" id="SSF52540">
    <property type="entry name" value="P-loop containing nucleoside triphosphate hydrolases"/>
    <property type="match status" value="1"/>
</dbReference>
<feature type="compositionally biased region" description="Low complexity" evidence="21">
    <location>
        <begin position="826"/>
        <end position="846"/>
    </location>
</feature>
<dbReference type="PANTHER" id="PTHR43394:SF19">
    <property type="entry name" value="ABC TRANSPORTER B FAMILY"/>
    <property type="match status" value="1"/>
</dbReference>
<evidence type="ECO:0000256" key="6">
    <source>
        <dbReference type="ARBA" id="ARBA00022840"/>
    </source>
</evidence>
<keyword evidence="4 22" id="KW-0812">Transmembrane</keyword>
<dbReference type="GO" id="GO:0016887">
    <property type="term" value="F:ATP hydrolysis activity"/>
    <property type="evidence" value="ECO:0007669"/>
    <property type="project" value="InterPro"/>
</dbReference>
<evidence type="ECO:0000256" key="16">
    <source>
        <dbReference type="ARBA" id="ARBA00066336"/>
    </source>
</evidence>
<feature type="compositionally biased region" description="Basic and acidic residues" evidence="21">
    <location>
        <begin position="794"/>
        <end position="807"/>
    </location>
</feature>
<dbReference type="GO" id="GO:0005765">
    <property type="term" value="C:lysosomal membrane"/>
    <property type="evidence" value="ECO:0007669"/>
    <property type="project" value="UniProtKB-SubCell"/>
</dbReference>
<evidence type="ECO:0000256" key="18">
    <source>
        <dbReference type="ARBA" id="ARBA00079330"/>
    </source>
</evidence>
<evidence type="ECO:0000256" key="3">
    <source>
        <dbReference type="ARBA" id="ARBA00022448"/>
    </source>
</evidence>
<evidence type="ECO:0000259" key="24">
    <source>
        <dbReference type="PROSITE" id="PS50929"/>
    </source>
</evidence>
<feature type="transmembrane region" description="Helical" evidence="22">
    <location>
        <begin position="275"/>
        <end position="299"/>
    </location>
</feature>
<feature type="domain" description="ABC transporter" evidence="23">
    <location>
        <begin position="551"/>
        <end position="786"/>
    </location>
</feature>
<feature type="compositionally biased region" description="Basic and acidic residues" evidence="21">
    <location>
        <begin position="193"/>
        <end position="204"/>
    </location>
</feature>
<keyword evidence="12" id="KW-0458">Lysosome</keyword>
<feature type="region of interest" description="Disordered" evidence="21">
    <location>
        <begin position="193"/>
        <end position="212"/>
    </location>
</feature>
<dbReference type="InterPro" id="IPR017871">
    <property type="entry name" value="ABC_transporter-like_CS"/>
</dbReference>
<dbReference type="Gene3D" id="1.20.1560.10">
    <property type="entry name" value="ABC transporter type 1, transmembrane domain"/>
    <property type="match status" value="2"/>
</dbReference>
<feature type="region of interest" description="Disordered" evidence="21">
    <location>
        <begin position="794"/>
        <end position="846"/>
    </location>
</feature>
<evidence type="ECO:0000256" key="1">
    <source>
        <dbReference type="ARBA" id="ARBA00004155"/>
    </source>
</evidence>
<keyword evidence="5" id="KW-0547">Nucleotide-binding</keyword>
<evidence type="ECO:0000313" key="25">
    <source>
        <dbReference type="EMBL" id="CAH1233034.1"/>
    </source>
</evidence>
<evidence type="ECO:0000256" key="13">
    <source>
        <dbReference type="ARBA" id="ARBA00052205"/>
    </source>
</evidence>
<evidence type="ECO:0000256" key="19">
    <source>
        <dbReference type="ARBA" id="ARBA00083142"/>
    </source>
</evidence>
<dbReference type="PANTHER" id="PTHR43394">
    <property type="entry name" value="ATP-DEPENDENT PERMEASE MDL1, MITOCHONDRIAL"/>
    <property type="match status" value="1"/>
</dbReference>
<comment type="function">
    <text evidence="14">ATP-dependent low-affinity peptide transporter which translocates a broad spectrum of peptides from the cytosol to the lysosomal lumen for degradation. Displays a broad peptide length specificity from 6-mer up to at least 59-mer peptides with an optimum of 23-mers. Binds and transports smaller and larger peptides with the same affinity. Favors positively charged, aromatic or hydrophobic residues in the N- and C-terminal positions whereas negatively charged residues as well as asparagine and methionine are not favored.</text>
</comment>
<dbReference type="PIRSF" id="PIRSF002773">
    <property type="entry name" value="ABC_prm/ATPase_B"/>
    <property type="match status" value="1"/>
</dbReference>
<protein>
    <recommendedName>
        <fullName evidence="17">ABC-type oligopeptide transporter ABCB9</fullName>
        <ecNumber evidence="16">7.4.2.6</ecNumber>
    </recommendedName>
    <alternativeName>
        <fullName evidence="20">ATP-binding cassette sub-family B member 9</fullName>
    </alternativeName>
    <alternativeName>
        <fullName evidence="19">ATP-binding cassette transporter 9</fullName>
    </alternativeName>
    <alternativeName>
        <fullName evidence="18">TAP-like protein</fullName>
    </alternativeName>
</protein>
<dbReference type="GO" id="GO:0005524">
    <property type="term" value="F:ATP binding"/>
    <property type="evidence" value="ECO:0007669"/>
    <property type="project" value="UniProtKB-KW"/>
</dbReference>
<evidence type="ECO:0000256" key="5">
    <source>
        <dbReference type="ARBA" id="ARBA00022741"/>
    </source>
</evidence>
<comment type="subunit">
    <text evidence="15">Homodimer. Interacts (via TMD0 region) with LAMP1; this interaction strongly stabilizes ABCB9 and protects ABCB9 against lysosomal degradation. Interacts (via TMD0 region) with LAMP2 (isoform LAMP-2B). Interacts (via TMD0) with YIF1B; this interaction allows (but is not essential) the ER-to-Golgi trafficking and strongly depends on a salt bridge within TMD0.</text>
</comment>
<dbReference type="CDD" id="cd03249">
    <property type="entry name" value="ABC_MTABC3_MDL1_MDL2"/>
    <property type="match status" value="1"/>
</dbReference>
<feature type="transmembrane region" description="Helical" evidence="22">
    <location>
        <begin position="375"/>
        <end position="393"/>
    </location>
</feature>
<evidence type="ECO:0000256" key="8">
    <source>
        <dbReference type="ARBA" id="ARBA00022927"/>
    </source>
</evidence>